<sequence length="77" mass="7789">MRKTNIVGALVLVALAAGLAGCGDKAAEEAAARQKAQDQALQMMLKQCGNAPASGASAPTDCKHTVRKAGESGMKGY</sequence>
<reference evidence="4" key="1">
    <citation type="submission" date="2016-10" db="EMBL/GenBank/DDBJ databases">
        <authorList>
            <person name="Varghese N."/>
            <person name="Submissions S."/>
        </authorList>
    </citation>
    <scope>NUCLEOTIDE SEQUENCE [LARGE SCALE GENOMIC DNA]</scope>
    <source>
        <strain evidence="4">DSM 17101</strain>
    </source>
</reference>
<dbReference type="AlphaFoldDB" id="A0A1H0WEI3"/>
<dbReference type="Proteomes" id="UP000199317">
    <property type="component" value="Unassembled WGS sequence"/>
</dbReference>
<dbReference type="RefSeq" id="WP_092839077.1">
    <property type="nucleotide sequence ID" value="NZ_FNJL01000036.1"/>
</dbReference>
<evidence type="ECO:0000313" key="4">
    <source>
        <dbReference type="Proteomes" id="UP000199317"/>
    </source>
</evidence>
<gene>
    <name evidence="3" type="ORF">SAMN04489708_13643</name>
</gene>
<evidence type="ECO:0000256" key="2">
    <source>
        <dbReference type="SAM" id="SignalP"/>
    </source>
</evidence>
<keyword evidence="4" id="KW-1185">Reference proteome</keyword>
<dbReference type="EMBL" id="FNJL01000036">
    <property type="protein sequence ID" value="SDP88706.1"/>
    <property type="molecule type" value="Genomic_DNA"/>
</dbReference>
<evidence type="ECO:0008006" key="5">
    <source>
        <dbReference type="Google" id="ProtNLM"/>
    </source>
</evidence>
<organism evidence="3 4">
    <name type="scientific">Paracidovorax cattleyae</name>
    <dbReference type="NCBI Taxonomy" id="80868"/>
    <lineage>
        <taxon>Bacteria</taxon>
        <taxon>Pseudomonadati</taxon>
        <taxon>Pseudomonadota</taxon>
        <taxon>Betaproteobacteria</taxon>
        <taxon>Burkholderiales</taxon>
        <taxon>Comamonadaceae</taxon>
        <taxon>Paracidovorax</taxon>
    </lineage>
</organism>
<proteinExistence type="predicted"/>
<name>A0A1H0WEI3_9BURK</name>
<keyword evidence="2" id="KW-0732">Signal</keyword>
<feature type="compositionally biased region" description="Basic and acidic residues" evidence="1">
    <location>
        <begin position="61"/>
        <end position="70"/>
    </location>
</feature>
<feature type="chain" id="PRO_5011759227" description="Entry exclusion lipoprotein TrbK" evidence="2">
    <location>
        <begin position="27"/>
        <end position="77"/>
    </location>
</feature>
<feature type="region of interest" description="Disordered" evidence="1">
    <location>
        <begin position="50"/>
        <end position="77"/>
    </location>
</feature>
<evidence type="ECO:0000256" key="1">
    <source>
        <dbReference type="SAM" id="MobiDB-lite"/>
    </source>
</evidence>
<evidence type="ECO:0000313" key="3">
    <source>
        <dbReference type="EMBL" id="SDP88706.1"/>
    </source>
</evidence>
<protein>
    <recommendedName>
        <fullName evidence="5">Entry exclusion lipoprotein TrbK</fullName>
    </recommendedName>
</protein>
<accession>A0A1H0WEI3</accession>
<feature type="signal peptide" evidence="2">
    <location>
        <begin position="1"/>
        <end position="26"/>
    </location>
</feature>
<dbReference type="PROSITE" id="PS51257">
    <property type="entry name" value="PROKAR_LIPOPROTEIN"/>
    <property type="match status" value="1"/>
</dbReference>